<keyword evidence="2" id="KW-1185">Reference proteome</keyword>
<dbReference type="AlphaFoldDB" id="A0A9N9PQM6"/>
<proteinExistence type="predicted"/>
<organism evidence="1 2">
    <name type="scientific">Hymenoscyphus fraxineus</name>
    <dbReference type="NCBI Taxonomy" id="746836"/>
    <lineage>
        <taxon>Eukaryota</taxon>
        <taxon>Fungi</taxon>
        <taxon>Dikarya</taxon>
        <taxon>Ascomycota</taxon>
        <taxon>Pezizomycotina</taxon>
        <taxon>Leotiomycetes</taxon>
        <taxon>Helotiales</taxon>
        <taxon>Helotiaceae</taxon>
        <taxon>Hymenoscyphus</taxon>
    </lineage>
</organism>
<name>A0A9N9PQM6_9HELO</name>
<reference evidence="1" key="1">
    <citation type="submission" date="2021-07" db="EMBL/GenBank/DDBJ databases">
        <authorList>
            <person name="Durling M."/>
        </authorList>
    </citation>
    <scope>NUCLEOTIDE SEQUENCE</scope>
</reference>
<dbReference type="Proteomes" id="UP000696280">
    <property type="component" value="Unassembled WGS sequence"/>
</dbReference>
<dbReference type="EMBL" id="CAJVRL010000067">
    <property type="protein sequence ID" value="CAG8955956.1"/>
    <property type="molecule type" value="Genomic_DNA"/>
</dbReference>
<accession>A0A9N9PQM6</accession>
<sequence length="169" mass="18960">MSDQPNYRAWAHSNDVQRLQRSENVSPAFKRLLSAAISNEIDMSDDTDDLSIFDSLELEGQSGRESERDLVSIARVVSTQNGSGSGRPRGQKKYYLAESASGKFYRTTFFTWNAAKAVFLKPEVKDNFAGEIKWCKYHFSTGVDYLGGSEHNVIEFYSHETTSGSAAYM</sequence>
<evidence type="ECO:0000313" key="1">
    <source>
        <dbReference type="EMBL" id="CAG8955956.1"/>
    </source>
</evidence>
<evidence type="ECO:0000313" key="2">
    <source>
        <dbReference type="Proteomes" id="UP000696280"/>
    </source>
</evidence>
<gene>
    <name evidence="1" type="ORF">HYFRA_00008810</name>
</gene>
<comment type="caution">
    <text evidence="1">The sequence shown here is derived from an EMBL/GenBank/DDBJ whole genome shotgun (WGS) entry which is preliminary data.</text>
</comment>
<protein>
    <submittedName>
        <fullName evidence="1">Uncharacterized protein</fullName>
    </submittedName>
</protein>